<dbReference type="Proteomes" id="UP000682733">
    <property type="component" value="Unassembled WGS sequence"/>
</dbReference>
<dbReference type="Proteomes" id="UP000681722">
    <property type="component" value="Unassembled WGS sequence"/>
</dbReference>
<dbReference type="EMBL" id="CAJNOK010033805">
    <property type="protein sequence ID" value="CAF1497897.1"/>
    <property type="molecule type" value="Genomic_DNA"/>
</dbReference>
<organism evidence="2 5">
    <name type="scientific">Didymodactylos carnosus</name>
    <dbReference type="NCBI Taxonomy" id="1234261"/>
    <lineage>
        <taxon>Eukaryota</taxon>
        <taxon>Metazoa</taxon>
        <taxon>Spiralia</taxon>
        <taxon>Gnathifera</taxon>
        <taxon>Rotifera</taxon>
        <taxon>Eurotatoria</taxon>
        <taxon>Bdelloidea</taxon>
        <taxon>Philodinida</taxon>
        <taxon>Philodinidae</taxon>
        <taxon>Didymodactylos</taxon>
    </lineage>
</organism>
<dbReference type="EMBL" id="CAJOBC010116016">
    <property type="protein sequence ID" value="CAF4551755.1"/>
    <property type="molecule type" value="Genomic_DNA"/>
</dbReference>
<dbReference type="EMBL" id="CAJNOQ010047165">
    <property type="protein sequence ID" value="CAF1640513.1"/>
    <property type="molecule type" value="Genomic_DNA"/>
</dbReference>
<evidence type="ECO:0000313" key="2">
    <source>
        <dbReference type="EMBL" id="CAF1640513.1"/>
    </source>
</evidence>
<evidence type="ECO:0000313" key="5">
    <source>
        <dbReference type="Proteomes" id="UP000663829"/>
    </source>
</evidence>
<gene>
    <name evidence="2" type="ORF">GPM918_LOCUS44908</name>
    <name evidence="1" type="ORF">OVA965_LOCUS36800</name>
    <name evidence="4" type="ORF">SRO942_LOCUS47011</name>
    <name evidence="3" type="ORF">TMI583_LOCUS37836</name>
</gene>
<reference evidence="2" key="1">
    <citation type="submission" date="2021-02" db="EMBL/GenBank/DDBJ databases">
        <authorList>
            <person name="Nowell W R."/>
        </authorList>
    </citation>
    <scope>NUCLEOTIDE SEQUENCE</scope>
</reference>
<name>A0A816DQF9_9BILA</name>
<dbReference type="Proteomes" id="UP000677228">
    <property type="component" value="Unassembled WGS sequence"/>
</dbReference>
<dbReference type="OrthoDB" id="9998799at2759"/>
<sequence length="77" mass="9089">MQRYDRSTRWTGILESLPGNEYYIIEGLNDRTTNIDYKSANEVGRNDKYFLSICLYTHALLDLVIVMLDIEDLKERI</sequence>
<dbReference type="InterPro" id="IPR036514">
    <property type="entry name" value="SGNH_hydro_sf"/>
</dbReference>
<dbReference type="Gene3D" id="3.40.50.1110">
    <property type="entry name" value="SGNH hydrolase"/>
    <property type="match status" value="1"/>
</dbReference>
<evidence type="ECO:0000313" key="1">
    <source>
        <dbReference type="EMBL" id="CAF1497897.1"/>
    </source>
</evidence>
<proteinExistence type="predicted"/>
<dbReference type="EMBL" id="CAJOBA010055808">
    <property type="protein sequence ID" value="CAF4286734.1"/>
    <property type="molecule type" value="Genomic_DNA"/>
</dbReference>
<evidence type="ECO:0000313" key="4">
    <source>
        <dbReference type="EMBL" id="CAF4551755.1"/>
    </source>
</evidence>
<keyword evidence="5" id="KW-1185">Reference proteome</keyword>
<dbReference type="Proteomes" id="UP000663829">
    <property type="component" value="Unassembled WGS sequence"/>
</dbReference>
<comment type="caution">
    <text evidence="2">The sequence shown here is derived from an EMBL/GenBank/DDBJ whole genome shotgun (WGS) entry which is preliminary data.</text>
</comment>
<accession>A0A816DQF9</accession>
<protein>
    <submittedName>
        <fullName evidence="2">Uncharacterized protein</fullName>
    </submittedName>
</protein>
<evidence type="ECO:0000313" key="3">
    <source>
        <dbReference type="EMBL" id="CAF4286734.1"/>
    </source>
</evidence>
<dbReference type="AlphaFoldDB" id="A0A816DQF9"/>